<dbReference type="InterPro" id="IPR023296">
    <property type="entry name" value="Glyco_hydro_beta-prop_sf"/>
</dbReference>
<dbReference type="Gene3D" id="2.115.10.20">
    <property type="entry name" value="Glycosyl hydrolase domain, family 43"/>
    <property type="match status" value="1"/>
</dbReference>
<dbReference type="Proteomes" id="UP000053317">
    <property type="component" value="Unassembled WGS sequence"/>
</dbReference>
<dbReference type="PANTHER" id="PTHR43301:SF3">
    <property type="entry name" value="ARABINAN ENDO-1,5-ALPHA-L-ARABINOSIDASE A-RELATED"/>
    <property type="match status" value="1"/>
</dbReference>
<reference evidence="7 8" key="2">
    <citation type="submission" date="2015-05" db="EMBL/GenBank/DDBJ databases">
        <authorList>
            <person name="Morales-Cruz A."/>
            <person name="Amrine K.C."/>
            <person name="Cantu D."/>
        </authorList>
    </citation>
    <scope>NUCLEOTIDE SEQUENCE [LARGE SCALE GENOMIC DNA]</scope>
    <source>
        <strain evidence="7">UCRPC4</strain>
    </source>
</reference>
<evidence type="ECO:0000313" key="8">
    <source>
        <dbReference type="Proteomes" id="UP000053317"/>
    </source>
</evidence>
<dbReference type="SUPFAM" id="SSF75005">
    <property type="entry name" value="Arabinanase/levansucrase/invertase"/>
    <property type="match status" value="1"/>
</dbReference>
<accession>A0A0G2ET53</accession>
<dbReference type="GO" id="GO:0005975">
    <property type="term" value="P:carbohydrate metabolic process"/>
    <property type="evidence" value="ECO:0007669"/>
    <property type="project" value="InterPro"/>
</dbReference>
<feature type="site" description="Important for catalytic activity, responsible for pKa modulation of the active site Glu and correct orientation of both the proton donor and substrate" evidence="6">
    <location>
        <position position="75"/>
    </location>
</feature>
<proteinExistence type="inferred from homology"/>
<evidence type="ECO:0000313" key="7">
    <source>
        <dbReference type="EMBL" id="KKY25369.1"/>
    </source>
</evidence>
<dbReference type="AlphaFoldDB" id="A0A0G2ET53"/>
<name>A0A0G2ET53_PHACM</name>
<dbReference type="Pfam" id="PF04616">
    <property type="entry name" value="Glyco_hydro_43"/>
    <property type="match status" value="1"/>
</dbReference>
<dbReference type="EMBL" id="LCWF01000042">
    <property type="protein sequence ID" value="KKY25369.1"/>
    <property type="molecule type" value="Genomic_DNA"/>
</dbReference>
<organism evidence="7 8">
    <name type="scientific">Phaeomoniella chlamydospora</name>
    <name type="common">Phaeoacremonium chlamydosporum</name>
    <dbReference type="NCBI Taxonomy" id="158046"/>
    <lineage>
        <taxon>Eukaryota</taxon>
        <taxon>Fungi</taxon>
        <taxon>Dikarya</taxon>
        <taxon>Ascomycota</taxon>
        <taxon>Pezizomycotina</taxon>
        <taxon>Eurotiomycetes</taxon>
        <taxon>Chaetothyriomycetidae</taxon>
        <taxon>Phaeomoniellales</taxon>
        <taxon>Phaeomoniellaceae</taxon>
        <taxon>Phaeomoniella</taxon>
    </lineage>
</organism>
<evidence type="ECO:0000256" key="5">
    <source>
        <dbReference type="ARBA" id="ARBA00042202"/>
    </source>
</evidence>
<keyword evidence="4" id="KW-0326">Glycosidase</keyword>
<dbReference type="InterPro" id="IPR050727">
    <property type="entry name" value="GH43_arabinanases"/>
</dbReference>
<evidence type="ECO:0000256" key="3">
    <source>
        <dbReference type="ARBA" id="ARBA00022801"/>
    </source>
</evidence>
<dbReference type="GO" id="GO:0004553">
    <property type="term" value="F:hydrolase activity, hydrolyzing O-glycosyl compounds"/>
    <property type="evidence" value="ECO:0007669"/>
    <property type="project" value="InterPro"/>
</dbReference>
<protein>
    <recommendedName>
        <fullName evidence="5">Endo-1,5-alpha-L-arabinanase A</fullName>
    </recommendedName>
</protein>
<gene>
    <name evidence="7" type="ORF">UCRPC4_g01847</name>
</gene>
<evidence type="ECO:0000256" key="2">
    <source>
        <dbReference type="ARBA" id="ARBA00009865"/>
    </source>
</evidence>
<dbReference type="InterPro" id="IPR006710">
    <property type="entry name" value="Glyco_hydro_43"/>
</dbReference>
<comment type="similarity">
    <text evidence="2">Belongs to the glycosyl hydrolase 43 family.</text>
</comment>
<evidence type="ECO:0000256" key="1">
    <source>
        <dbReference type="ARBA" id="ARBA00004834"/>
    </source>
</evidence>
<comment type="caution">
    <text evidence="7">The sequence shown here is derived from an EMBL/GenBank/DDBJ whole genome shotgun (WGS) entry which is preliminary data.</text>
</comment>
<dbReference type="PANTHER" id="PTHR43301">
    <property type="entry name" value="ARABINAN ENDO-1,5-ALPHA-L-ARABINOSIDASE"/>
    <property type="match status" value="1"/>
</dbReference>
<keyword evidence="3" id="KW-0378">Hydrolase</keyword>
<reference evidence="7 8" key="1">
    <citation type="submission" date="2015-05" db="EMBL/GenBank/DDBJ databases">
        <title>Distinctive expansion of gene families associated with plant cell wall degradation and secondary metabolism in the genomes of grapevine trunk pathogens.</title>
        <authorList>
            <person name="Lawrence D.P."/>
            <person name="Travadon R."/>
            <person name="Rolshausen P.E."/>
            <person name="Baumgartner K."/>
        </authorList>
    </citation>
    <scope>NUCLEOTIDE SEQUENCE [LARGE SCALE GENOMIC DNA]</scope>
    <source>
        <strain evidence="7">UCRPC4</strain>
    </source>
</reference>
<keyword evidence="8" id="KW-1185">Reference proteome</keyword>
<dbReference type="OrthoDB" id="195678at2759"/>
<comment type="pathway">
    <text evidence="1">Glycan metabolism; L-arabinan degradation.</text>
</comment>
<evidence type="ECO:0000256" key="4">
    <source>
        <dbReference type="ARBA" id="ARBA00023295"/>
    </source>
</evidence>
<evidence type="ECO:0000256" key="6">
    <source>
        <dbReference type="PIRSR" id="PIRSR606710-2"/>
    </source>
</evidence>
<sequence length="242" mass="26481">MLPEGSSIQIADGQEIWAPDVMLIDDVYHVFYAVSKSGFQNSSIGLATSTTLDVGTWTDHGTLNIPLDSRWNKIDPNIFHAAADQPYYFVFGSSWDGIFQTQLDPASGFLDQLGDGPVQKAYNSTTYVDSTQVSITEGGYQFWVANATGDGTPYYYLFFSSGACCNIVEDLAALGDEYKVMVCRSTSPTGPFADNQGRDCQTENGGTLVLASHDDVYAPGGQGVFEDEGRVVMYYHYGMCRY</sequence>